<evidence type="ECO:0000256" key="2">
    <source>
        <dbReference type="ARBA" id="ARBA00010231"/>
    </source>
</evidence>
<dbReference type="EMBL" id="VDFR01000206">
    <property type="protein sequence ID" value="TNC31326.1"/>
    <property type="molecule type" value="Genomic_DNA"/>
</dbReference>
<dbReference type="EMBL" id="VDFR01000071">
    <property type="protein sequence ID" value="TNC44992.1"/>
    <property type="molecule type" value="Genomic_DNA"/>
</dbReference>
<evidence type="ECO:0000259" key="10">
    <source>
        <dbReference type="Pfam" id="PF02878"/>
    </source>
</evidence>
<evidence type="ECO:0000256" key="8">
    <source>
        <dbReference type="SAM" id="MobiDB-lite"/>
    </source>
</evidence>
<keyword evidence="5 7" id="KW-0460">Magnesium</keyword>
<dbReference type="GO" id="GO:0000287">
    <property type="term" value="F:magnesium ion binding"/>
    <property type="evidence" value="ECO:0007669"/>
    <property type="project" value="InterPro"/>
</dbReference>
<evidence type="ECO:0000259" key="11">
    <source>
        <dbReference type="Pfam" id="PF02879"/>
    </source>
</evidence>
<dbReference type="SUPFAM" id="SSF55957">
    <property type="entry name" value="Phosphoglucomutase, C-terminal domain"/>
    <property type="match status" value="1"/>
</dbReference>
<protein>
    <submittedName>
        <fullName evidence="13">Phospho-sugar mutase</fullName>
    </submittedName>
</protein>
<gene>
    <name evidence="14" type="ORF">FHE65_16140</name>
    <name evidence="13" type="ORF">FHE65_31360</name>
</gene>
<feature type="domain" description="Alpha-D-phosphohexomutase alpha/beta/alpha" evidence="10">
    <location>
        <begin position="48"/>
        <end position="183"/>
    </location>
</feature>
<evidence type="ECO:0000256" key="7">
    <source>
        <dbReference type="RuleBase" id="RU004326"/>
    </source>
</evidence>
<dbReference type="GO" id="GO:0006166">
    <property type="term" value="P:purine ribonucleoside salvage"/>
    <property type="evidence" value="ECO:0007669"/>
    <property type="project" value="TreeGrafter"/>
</dbReference>
<reference evidence="13 15" key="1">
    <citation type="submission" date="2019-05" db="EMBL/GenBank/DDBJ databases">
        <title>Mumia sp. nov., isolated from the intestinal contents of plateau pika (Ochotona curzoniae) in the Qinghai-Tibet plateau of China.</title>
        <authorList>
            <person name="Tian Z."/>
        </authorList>
    </citation>
    <scope>NUCLEOTIDE SEQUENCE [LARGE SCALE GENOMIC DNA]</scope>
    <source>
        <strain evidence="15">527</strain>
        <strain evidence="13">Z527</strain>
    </source>
</reference>
<evidence type="ECO:0000259" key="12">
    <source>
        <dbReference type="Pfam" id="PF02880"/>
    </source>
</evidence>
<dbReference type="PROSITE" id="PS00710">
    <property type="entry name" value="PGM_PMM"/>
    <property type="match status" value="1"/>
</dbReference>
<dbReference type="OrthoDB" id="9806956at2"/>
<evidence type="ECO:0000256" key="5">
    <source>
        <dbReference type="ARBA" id="ARBA00022842"/>
    </source>
</evidence>
<evidence type="ECO:0000256" key="3">
    <source>
        <dbReference type="ARBA" id="ARBA00022553"/>
    </source>
</evidence>
<dbReference type="SUPFAM" id="SSF53738">
    <property type="entry name" value="Phosphoglucomutase, first 3 domains"/>
    <property type="match status" value="3"/>
</dbReference>
<evidence type="ECO:0000259" key="9">
    <source>
        <dbReference type="Pfam" id="PF00408"/>
    </source>
</evidence>
<dbReference type="InterPro" id="IPR005845">
    <property type="entry name" value="A-D-PHexomutase_a/b/a-II"/>
</dbReference>
<dbReference type="GO" id="GO:0008973">
    <property type="term" value="F:phosphopentomutase activity"/>
    <property type="evidence" value="ECO:0007669"/>
    <property type="project" value="TreeGrafter"/>
</dbReference>
<keyword evidence="3" id="KW-0597">Phosphoprotein</keyword>
<dbReference type="Proteomes" id="UP000306740">
    <property type="component" value="Unassembled WGS sequence"/>
</dbReference>
<dbReference type="Gene3D" id="3.40.120.10">
    <property type="entry name" value="Alpha-D-Glucose-1,6-Bisphosphate, subunit A, domain 3"/>
    <property type="match status" value="3"/>
</dbReference>
<dbReference type="CDD" id="cd05799">
    <property type="entry name" value="PGM2"/>
    <property type="match status" value="1"/>
</dbReference>
<keyword evidence="4 7" id="KW-0479">Metal-binding</keyword>
<feature type="domain" description="Alpha-D-phosphohexomutase C-terminal" evidence="9">
    <location>
        <begin position="455"/>
        <end position="512"/>
    </location>
</feature>
<proteinExistence type="inferred from homology"/>
<organism evidence="13 15">
    <name type="scientific">Mumia zhuanghuii</name>
    <dbReference type="NCBI Taxonomy" id="2585211"/>
    <lineage>
        <taxon>Bacteria</taxon>
        <taxon>Bacillati</taxon>
        <taxon>Actinomycetota</taxon>
        <taxon>Actinomycetes</taxon>
        <taxon>Propionibacteriales</taxon>
        <taxon>Nocardioidaceae</taxon>
        <taxon>Mumia</taxon>
    </lineage>
</organism>
<feature type="domain" description="Alpha-D-phosphohexomutase alpha/beta/alpha" evidence="11">
    <location>
        <begin position="206"/>
        <end position="304"/>
    </location>
</feature>
<accession>A0A5C4ME38</accession>
<comment type="cofactor">
    <cofactor evidence="1">
        <name>Mg(2+)</name>
        <dbReference type="ChEBI" id="CHEBI:18420"/>
    </cofactor>
</comment>
<evidence type="ECO:0000313" key="15">
    <source>
        <dbReference type="Proteomes" id="UP000306740"/>
    </source>
</evidence>
<dbReference type="Pfam" id="PF02878">
    <property type="entry name" value="PGM_PMM_I"/>
    <property type="match status" value="1"/>
</dbReference>
<dbReference type="GO" id="GO:0005975">
    <property type="term" value="P:carbohydrate metabolic process"/>
    <property type="evidence" value="ECO:0007669"/>
    <property type="project" value="InterPro"/>
</dbReference>
<dbReference type="InterPro" id="IPR005841">
    <property type="entry name" value="Alpha-D-phosphohexomutase_SF"/>
</dbReference>
<dbReference type="InterPro" id="IPR036900">
    <property type="entry name" value="A-D-PHexomutase_C_sf"/>
</dbReference>
<evidence type="ECO:0000313" key="14">
    <source>
        <dbReference type="EMBL" id="TNC44992.1"/>
    </source>
</evidence>
<name>A0A5C4ME38_9ACTN</name>
<dbReference type="PANTHER" id="PTHR45745:SF1">
    <property type="entry name" value="PHOSPHOGLUCOMUTASE 2B-RELATED"/>
    <property type="match status" value="1"/>
</dbReference>
<dbReference type="Pfam" id="PF00408">
    <property type="entry name" value="PGM_PMM_IV"/>
    <property type="match status" value="1"/>
</dbReference>
<dbReference type="Pfam" id="PF02880">
    <property type="entry name" value="PGM_PMM_III"/>
    <property type="match status" value="1"/>
</dbReference>
<dbReference type="InterPro" id="IPR005843">
    <property type="entry name" value="A-D-PHexomutase_C"/>
</dbReference>
<evidence type="ECO:0000313" key="13">
    <source>
        <dbReference type="EMBL" id="TNC31326.1"/>
    </source>
</evidence>
<dbReference type="InterPro" id="IPR016055">
    <property type="entry name" value="A-D-PHexomutase_a/b/a-I/II/III"/>
</dbReference>
<dbReference type="Pfam" id="PF02879">
    <property type="entry name" value="PGM_PMM_II"/>
    <property type="match status" value="1"/>
</dbReference>
<dbReference type="PANTHER" id="PTHR45745">
    <property type="entry name" value="PHOSPHOMANNOMUTASE 45A"/>
    <property type="match status" value="1"/>
</dbReference>
<comment type="caution">
    <text evidence="13">The sequence shown here is derived from an EMBL/GenBank/DDBJ whole genome shotgun (WGS) entry which is preliminary data.</text>
</comment>
<dbReference type="Gene3D" id="3.30.310.50">
    <property type="entry name" value="Alpha-D-phosphohexomutase, C-terminal domain"/>
    <property type="match status" value="1"/>
</dbReference>
<evidence type="ECO:0000256" key="4">
    <source>
        <dbReference type="ARBA" id="ARBA00022723"/>
    </source>
</evidence>
<evidence type="ECO:0000256" key="1">
    <source>
        <dbReference type="ARBA" id="ARBA00001946"/>
    </source>
</evidence>
<dbReference type="AlphaFoldDB" id="A0A5C4ME38"/>
<evidence type="ECO:0000256" key="6">
    <source>
        <dbReference type="ARBA" id="ARBA00023235"/>
    </source>
</evidence>
<feature type="region of interest" description="Disordered" evidence="8">
    <location>
        <begin position="1"/>
        <end position="20"/>
    </location>
</feature>
<dbReference type="InterPro" id="IPR005844">
    <property type="entry name" value="A-D-PHexomutase_a/b/a-I"/>
</dbReference>
<dbReference type="InterPro" id="IPR005846">
    <property type="entry name" value="A-D-PHexomutase_a/b/a-III"/>
</dbReference>
<sequence>MTTHDPSPRELAEGWLAQDPDPRTREELQALLDSGDDAEVAARFAGRLVFGTAGLRGPLGAGPTRMNRVVVAQAAAGLATYLRTHAGDAPTLVVGYDARHNSAVFARDTCEIAQAAGVRALLLPEPLPTPVLAFAIQHLGASAGVMVTASHNPPQDNGYKVYLGDGSQIVSPADVDIAAAIAAVGPVDALPRDEAYEVLTDDVRAAYVAAVAALPDPGPRELVVAYTPLHGVGRATAAQAVEAAGFGPLHVVAEQAEPDPEFPTVAFPNPEEPGATDLLLALADRVRADVAIANDPDADRCAVAVPTVAGWHQLSGDEVGVLLADFLLRRGVPGTYATTIVSSSLLGRMAAAYGQPYAETLTGFKWIGRVPGLAYGYEEALGYAVAPAIARDKDGISAMVRVLELAAELRAQGRTLSDRLDEIAERFGVHATSQLSVRVEDLSLIAAAMSRLRADPPAVLGGYAVARVDDLETGSETLPPTNGLRLLLEEGGRVVVRPSGTEPKLKCYLEVVVPTDDGVGAARIAAAARLDAIRADLAPALGL</sequence>
<keyword evidence="6" id="KW-0413">Isomerase</keyword>
<dbReference type="InterPro" id="IPR016066">
    <property type="entry name" value="A-D-PHexomutase_CS"/>
</dbReference>
<dbReference type="PRINTS" id="PR00509">
    <property type="entry name" value="PGMPMM"/>
</dbReference>
<comment type="similarity">
    <text evidence="2 7">Belongs to the phosphohexose mutase family.</text>
</comment>
<feature type="domain" description="Alpha-D-phosphohexomutase alpha/beta/alpha" evidence="12">
    <location>
        <begin position="316"/>
        <end position="426"/>
    </location>
</feature>
<feature type="compositionally biased region" description="Basic and acidic residues" evidence="8">
    <location>
        <begin position="1"/>
        <end position="12"/>
    </location>
</feature>